<sequence>MPWYKRLMGIDRRILYIIMAVGIAFPMFSPIGLPVPEDVIAKAAYDYIAALPAGSNVLYTYDLSASGMTELKPASDVFVDLSFQKGHNVFLMALWAEGHNFASLWADPIAEKHGAVYGKNYINLGYMVSYASFLEQSRTDLYQACNGGIDKSGAKLSDFPMMKDVTKAKDFDAVFSFNTGDPGPTAWIQQWNATEGIAILSSCTSVSTPTMVNYFQSGLLKGNVGGLAGAAYAESLHGTKGSATGGMDSQSLGHVVIILFLILGNIGYFAAKSAGEIK</sequence>
<keyword evidence="1" id="KW-0812">Transmembrane</keyword>
<accession>A0A644Z4H5</accession>
<evidence type="ECO:0000313" key="2">
    <source>
        <dbReference type="EMBL" id="MPM35800.1"/>
    </source>
</evidence>
<keyword evidence="1" id="KW-0472">Membrane</keyword>
<organism evidence="2">
    <name type="scientific">bioreactor metagenome</name>
    <dbReference type="NCBI Taxonomy" id="1076179"/>
    <lineage>
        <taxon>unclassified sequences</taxon>
        <taxon>metagenomes</taxon>
        <taxon>ecological metagenomes</taxon>
    </lineage>
</organism>
<feature type="transmembrane region" description="Helical" evidence="1">
    <location>
        <begin position="14"/>
        <end position="33"/>
    </location>
</feature>
<evidence type="ECO:0000256" key="1">
    <source>
        <dbReference type="SAM" id="Phobius"/>
    </source>
</evidence>
<dbReference type="AlphaFoldDB" id="A0A644Z4H5"/>
<name>A0A644Z4H5_9ZZZZ</name>
<reference evidence="2" key="1">
    <citation type="submission" date="2019-08" db="EMBL/GenBank/DDBJ databases">
        <authorList>
            <person name="Kucharzyk K."/>
            <person name="Murdoch R.W."/>
            <person name="Higgins S."/>
            <person name="Loffler F."/>
        </authorList>
    </citation>
    <scope>NUCLEOTIDE SEQUENCE</scope>
</reference>
<keyword evidence="1" id="KW-1133">Transmembrane helix</keyword>
<comment type="caution">
    <text evidence="2">The sequence shown here is derived from an EMBL/GenBank/DDBJ whole genome shotgun (WGS) entry which is preliminary data.</text>
</comment>
<gene>
    <name evidence="2" type="ORF">SDC9_82394</name>
</gene>
<feature type="transmembrane region" description="Helical" evidence="1">
    <location>
        <begin position="252"/>
        <end position="271"/>
    </location>
</feature>
<protein>
    <submittedName>
        <fullName evidence="2">Uncharacterized protein</fullName>
    </submittedName>
</protein>
<dbReference type="EMBL" id="VSSQ01007401">
    <property type="protein sequence ID" value="MPM35800.1"/>
    <property type="molecule type" value="Genomic_DNA"/>
</dbReference>
<proteinExistence type="predicted"/>